<protein>
    <recommendedName>
        <fullName evidence="9">Fructose-1,6-bisphosphatase class 1</fullName>
        <shortName evidence="9">FBPase class 1</shortName>
        <ecNumber evidence="9">3.1.3.11</ecNumber>
    </recommendedName>
    <alternativeName>
        <fullName evidence="9">D-fructose-1,6-bisphosphate 1-phosphohydrolase class 1</fullName>
    </alternativeName>
</protein>
<dbReference type="EC" id="3.1.3.11" evidence="9"/>
<dbReference type="HAMAP" id="MF_01855">
    <property type="entry name" value="FBPase_class1"/>
    <property type="match status" value="1"/>
</dbReference>
<feature type="domain" description="Fructose-1-6-bisphosphatase class I N-terminal" evidence="11">
    <location>
        <begin position="58"/>
        <end position="190"/>
    </location>
</feature>
<dbReference type="NCBIfam" id="NF006780">
    <property type="entry name" value="PRK09293.1-4"/>
    <property type="match status" value="1"/>
</dbReference>
<dbReference type="Gene3D" id="3.40.190.80">
    <property type="match status" value="1"/>
</dbReference>
<feature type="binding site" evidence="9">
    <location>
        <position position="112"/>
    </location>
    <ligand>
        <name>Mg(2+)</name>
        <dbReference type="ChEBI" id="CHEBI:18420"/>
        <label>2</label>
    </ligand>
</feature>
<comment type="subunit">
    <text evidence="9">Homotetramer.</text>
</comment>
<dbReference type="GO" id="GO:0000287">
    <property type="term" value="F:magnesium ion binding"/>
    <property type="evidence" value="ECO:0007669"/>
    <property type="project" value="UniProtKB-UniRule"/>
</dbReference>
<keyword evidence="7 9" id="KW-0460">Magnesium</keyword>
<evidence type="ECO:0000256" key="3">
    <source>
        <dbReference type="ARBA" id="ARBA00010941"/>
    </source>
</evidence>
<comment type="subcellular location">
    <subcellularLocation>
        <location evidence="9">Cytoplasm</location>
    </subcellularLocation>
</comment>
<dbReference type="EMBL" id="DTQM01000011">
    <property type="protein sequence ID" value="HGC41733.1"/>
    <property type="molecule type" value="Genomic_DNA"/>
</dbReference>
<evidence type="ECO:0000313" key="13">
    <source>
        <dbReference type="EMBL" id="HGC41733.1"/>
    </source>
</evidence>
<name>A0A8J4H842_9PROT</name>
<feature type="binding site" evidence="9">
    <location>
        <position position="205"/>
    </location>
    <ligand>
        <name>substrate</name>
    </ligand>
</feature>
<feature type="binding site" evidence="9">
    <location>
        <position position="112"/>
    </location>
    <ligand>
        <name>Mg(2+)</name>
        <dbReference type="ChEBI" id="CHEBI:18420"/>
        <label>1</label>
    </ligand>
</feature>
<comment type="pathway">
    <text evidence="2">Carbohydrate biosynthesis; Calvin cycle.</text>
</comment>
<dbReference type="GO" id="GO:0030388">
    <property type="term" value="P:fructose 1,6-bisphosphate metabolic process"/>
    <property type="evidence" value="ECO:0007669"/>
    <property type="project" value="TreeGrafter"/>
</dbReference>
<evidence type="ECO:0000256" key="6">
    <source>
        <dbReference type="ARBA" id="ARBA00022801"/>
    </source>
</evidence>
<keyword evidence="4 9" id="KW-0963">Cytoplasm</keyword>
<evidence type="ECO:0000259" key="12">
    <source>
        <dbReference type="Pfam" id="PF18913"/>
    </source>
</evidence>
<dbReference type="AlphaFoldDB" id="A0A8J4H842"/>
<dbReference type="PROSITE" id="PS00124">
    <property type="entry name" value="FBPASE"/>
    <property type="match status" value="1"/>
</dbReference>
<feature type="binding site" evidence="9">
    <location>
        <position position="114"/>
    </location>
    <ligand>
        <name>Mg(2+)</name>
        <dbReference type="ChEBI" id="CHEBI:18420"/>
        <label>1</label>
    </ligand>
</feature>
<dbReference type="GO" id="GO:0005986">
    <property type="term" value="P:sucrose biosynthetic process"/>
    <property type="evidence" value="ECO:0007669"/>
    <property type="project" value="TreeGrafter"/>
</dbReference>
<evidence type="ECO:0000256" key="4">
    <source>
        <dbReference type="ARBA" id="ARBA00022490"/>
    </source>
</evidence>
<dbReference type="CDD" id="cd00354">
    <property type="entry name" value="FBPase"/>
    <property type="match status" value="1"/>
</dbReference>
<comment type="cofactor">
    <cofactor evidence="9">
        <name>Mg(2+)</name>
        <dbReference type="ChEBI" id="CHEBI:18420"/>
    </cofactor>
    <text evidence="9">Binds 2 magnesium ions per subunit.</text>
</comment>
<accession>A0A8J4H842</accession>
<proteinExistence type="inferred from homology"/>
<dbReference type="Gene3D" id="3.30.540.10">
    <property type="entry name" value="Fructose-1,6-Bisphosphatase, subunit A, domain 1"/>
    <property type="match status" value="1"/>
</dbReference>
<evidence type="ECO:0000256" key="8">
    <source>
        <dbReference type="ARBA" id="ARBA00023277"/>
    </source>
</evidence>
<reference evidence="13" key="1">
    <citation type="journal article" date="2020" name="mSystems">
        <title>Genome- and Community-Level Interaction Insights into Carbon Utilization and Element Cycling Functions of Hydrothermarchaeota in Hydrothermal Sediment.</title>
        <authorList>
            <person name="Zhou Z."/>
            <person name="Liu Y."/>
            <person name="Xu W."/>
            <person name="Pan J."/>
            <person name="Luo Z.H."/>
            <person name="Li M."/>
        </authorList>
    </citation>
    <scope>NUCLEOTIDE SEQUENCE</scope>
    <source>
        <strain evidence="13">SpSt-997</strain>
    </source>
</reference>
<dbReference type="SUPFAM" id="SSF56655">
    <property type="entry name" value="Carbohydrate phosphatase"/>
    <property type="match status" value="1"/>
</dbReference>
<gene>
    <name evidence="9" type="primary">fbp</name>
    <name evidence="13" type="ORF">ENY07_00680</name>
</gene>
<dbReference type="InterPro" id="IPR028343">
    <property type="entry name" value="FBPtase"/>
</dbReference>
<dbReference type="NCBIfam" id="NF006779">
    <property type="entry name" value="PRK09293.1-3"/>
    <property type="match status" value="1"/>
</dbReference>
<keyword evidence="5 9" id="KW-0479">Metal-binding</keyword>
<comment type="caution">
    <text evidence="13">The sequence shown here is derived from an EMBL/GenBank/DDBJ whole genome shotgun (WGS) entry which is preliminary data.</text>
</comment>
<dbReference type="GO" id="GO:0006094">
    <property type="term" value="P:gluconeogenesis"/>
    <property type="evidence" value="ECO:0007669"/>
    <property type="project" value="UniProtKB-UniRule"/>
</dbReference>
<evidence type="ECO:0000256" key="2">
    <source>
        <dbReference type="ARBA" id="ARBA00005215"/>
    </source>
</evidence>
<organism evidence="13">
    <name type="scientific">Acidicaldus sp</name>
    <dbReference type="NCBI Taxonomy" id="1872105"/>
    <lineage>
        <taxon>Bacteria</taxon>
        <taxon>Pseudomonadati</taxon>
        <taxon>Pseudomonadota</taxon>
        <taxon>Alphaproteobacteria</taxon>
        <taxon>Acetobacterales</taxon>
        <taxon>Acetobacteraceae</taxon>
        <taxon>Acidicaldus</taxon>
    </lineage>
</organism>
<evidence type="ECO:0000256" key="7">
    <source>
        <dbReference type="ARBA" id="ARBA00022842"/>
    </source>
</evidence>
<feature type="binding site" evidence="9">
    <location>
        <begin position="257"/>
        <end position="259"/>
    </location>
    <ligand>
        <name>substrate</name>
    </ligand>
</feature>
<dbReference type="Pfam" id="PF18913">
    <property type="entry name" value="FBPase_C"/>
    <property type="match status" value="1"/>
</dbReference>
<comment type="caution">
    <text evidence="9">Lacks conserved residue(s) required for the propagation of feature annotation.</text>
</comment>
<feature type="binding site" evidence="9">
    <location>
        <position position="115"/>
    </location>
    <ligand>
        <name>Mg(2+)</name>
        <dbReference type="ChEBI" id="CHEBI:18420"/>
        <label>2</label>
    </ligand>
</feature>
<dbReference type="PANTHER" id="PTHR11556">
    <property type="entry name" value="FRUCTOSE-1,6-BISPHOSPHATASE-RELATED"/>
    <property type="match status" value="1"/>
</dbReference>
<feature type="domain" description="Fructose-1-6-bisphosphatase class 1 C-terminal" evidence="12">
    <location>
        <begin position="196"/>
        <end position="327"/>
    </location>
</feature>
<evidence type="ECO:0000259" key="11">
    <source>
        <dbReference type="Pfam" id="PF00316"/>
    </source>
</evidence>
<dbReference type="GO" id="GO:0005829">
    <property type="term" value="C:cytosol"/>
    <property type="evidence" value="ECO:0007669"/>
    <property type="project" value="TreeGrafter"/>
</dbReference>
<keyword evidence="6 9" id="KW-0378">Hydrolase</keyword>
<feature type="binding site" evidence="9">
    <location>
        <position position="93"/>
    </location>
    <ligand>
        <name>Mg(2+)</name>
        <dbReference type="ChEBI" id="CHEBI:18420"/>
        <label>1</label>
    </ligand>
</feature>
<dbReference type="InterPro" id="IPR044015">
    <property type="entry name" value="FBPase_C_dom"/>
</dbReference>
<dbReference type="GO" id="GO:0006002">
    <property type="term" value="P:fructose 6-phosphate metabolic process"/>
    <property type="evidence" value="ECO:0007669"/>
    <property type="project" value="TreeGrafter"/>
</dbReference>
<evidence type="ECO:0000256" key="9">
    <source>
        <dbReference type="HAMAP-Rule" id="MF_01855"/>
    </source>
</evidence>
<dbReference type="PRINTS" id="PR00115">
    <property type="entry name" value="F16BPHPHTASE"/>
</dbReference>
<dbReference type="InterPro" id="IPR000146">
    <property type="entry name" value="FBPase_class-1"/>
</dbReference>
<keyword evidence="8 9" id="KW-0119">Carbohydrate metabolism</keyword>
<sequence length="357" mass="38135">MHETLETYLDVWAGTEPRRADIARTLRQAAVAARQVADLAALGPLAGALGATREGSRAGNVAGGDVQKELDIRAEEFFIDALRSAPLAAIGSEESEAPIPLHAESRLVLALDPLDGSGNIAINAPIGSIFSILPTLPDAPPAAALLQPGTAQLAAGFFLYGVETVLVLTLGAGTQVFTLDRRQNAFALTRRDLALPEGTHEYAINVSNYRHWEAPVRAYIDDCVAGAEGPRGVDFNMRWLASVVGEAFRILLRGGIYLYPGDARPGYREGRLRLVYEANPLAFLIEQAGGAASDGVQRILTRVPRGLHQRVPLVFGSRDKVARIAAYCAGELAVAEHAPLFGRRGLFRSSGDLAPCR</sequence>
<evidence type="ECO:0000256" key="1">
    <source>
        <dbReference type="ARBA" id="ARBA00001273"/>
    </source>
</evidence>
<dbReference type="Pfam" id="PF00316">
    <property type="entry name" value="FBPase"/>
    <property type="match status" value="1"/>
</dbReference>
<dbReference type="PIRSF" id="PIRSF000904">
    <property type="entry name" value="FBPtase_SBPase"/>
    <property type="match status" value="1"/>
</dbReference>
<dbReference type="PANTHER" id="PTHR11556:SF35">
    <property type="entry name" value="SEDOHEPTULOSE-1,7-BISPHOSPHATASE, CHLOROPLASTIC"/>
    <property type="match status" value="1"/>
</dbReference>
<evidence type="ECO:0000256" key="10">
    <source>
        <dbReference type="RuleBase" id="RU000508"/>
    </source>
</evidence>
<dbReference type="InterPro" id="IPR020548">
    <property type="entry name" value="Fructose_bisphosphatase_AS"/>
</dbReference>
<dbReference type="InterPro" id="IPR033391">
    <property type="entry name" value="FBPase_N"/>
</dbReference>
<feature type="binding site" evidence="9">
    <location>
        <position position="277"/>
    </location>
    <ligand>
        <name>Mg(2+)</name>
        <dbReference type="ChEBI" id="CHEBI:18420"/>
        <label>2</label>
    </ligand>
</feature>
<comment type="similarity">
    <text evidence="3 9 10">Belongs to the FBPase class 1 family.</text>
</comment>
<dbReference type="PIRSF" id="PIRSF500210">
    <property type="entry name" value="FBPtase"/>
    <property type="match status" value="1"/>
</dbReference>
<dbReference type="GO" id="GO:0042132">
    <property type="term" value="F:fructose 1,6-bisphosphate 1-phosphatase activity"/>
    <property type="evidence" value="ECO:0007669"/>
    <property type="project" value="UniProtKB-UniRule"/>
</dbReference>
<dbReference type="GO" id="GO:0006000">
    <property type="term" value="P:fructose metabolic process"/>
    <property type="evidence" value="ECO:0007669"/>
    <property type="project" value="TreeGrafter"/>
</dbReference>
<evidence type="ECO:0000256" key="5">
    <source>
        <dbReference type="ARBA" id="ARBA00022723"/>
    </source>
</evidence>
<dbReference type="FunFam" id="3.40.190.80:FF:000011">
    <property type="entry name" value="Fructose-1,6-bisphosphatase class 1"/>
    <property type="match status" value="1"/>
</dbReference>
<comment type="catalytic activity">
    <reaction evidence="1 9">
        <text>beta-D-fructose 1,6-bisphosphate + H2O = beta-D-fructose 6-phosphate + phosphate</text>
        <dbReference type="Rhea" id="RHEA:11064"/>
        <dbReference type="ChEBI" id="CHEBI:15377"/>
        <dbReference type="ChEBI" id="CHEBI:32966"/>
        <dbReference type="ChEBI" id="CHEBI:43474"/>
        <dbReference type="ChEBI" id="CHEBI:57634"/>
        <dbReference type="EC" id="3.1.3.11"/>
    </reaction>
</comment>